<keyword evidence="2" id="KW-0238">DNA-binding</keyword>
<dbReference type="InterPro" id="IPR036390">
    <property type="entry name" value="WH_DNA-bd_sf"/>
</dbReference>
<feature type="region of interest" description="Disordered" evidence="4">
    <location>
        <begin position="1"/>
        <end position="20"/>
    </location>
</feature>
<evidence type="ECO:0000259" key="5">
    <source>
        <dbReference type="PROSITE" id="PS51118"/>
    </source>
</evidence>
<gene>
    <name evidence="6" type="ORF">C5Y98_26770</name>
</gene>
<dbReference type="SUPFAM" id="SSF46785">
    <property type="entry name" value="Winged helix' DNA-binding domain"/>
    <property type="match status" value="1"/>
</dbReference>
<dbReference type="PROSITE" id="PS51118">
    <property type="entry name" value="HTH_HXLR"/>
    <property type="match status" value="1"/>
</dbReference>
<accession>A0A2S8F6C6</accession>
<dbReference type="InterPro" id="IPR036388">
    <property type="entry name" value="WH-like_DNA-bd_sf"/>
</dbReference>
<evidence type="ECO:0000313" key="7">
    <source>
        <dbReference type="Proteomes" id="UP000239388"/>
    </source>
</evidence>
<sequence>MDMPGKNDSPSEQESSPNWSAIDPKVTTLVNDIIARVADKWTLLILEALDENGVTRFKQLGRLVPGISQKMLTQTLRQMECDGLVLRTVYAEVPPRVEYQLTPLGESLGEAFCGVWKWAERHHAEIEAARKRFAEGQGKD</sequence>
<protein>
    <submittedName>
        <fullName evidence="6">Transcriptional regulator</fullName>
    </submittedName>
</protein>
<name>A0A2S8F6C6_9BACT</name>
<feature type="compositionally biased region" description="Polar residues" evidence="4">
    <location>
        <begin position="8"/>
        <end position="19"/>
    </location>
</feature>
<evidence type="ECO:0000256" key="1">
    <source>
        <dbReference type="ARBA" id="ARBA00023015"/>
    </source>
</evidence>
<dbReference type="PANTHER" id="PTHR33204">
    <property type="entry name" value="TRANSCRIPTIONAL REGULATOR, MARR FAMILY"/>
    <property type="match status" value="1"/>
</dbReference>
<keyword evidence="1" id="KW-0805">Transcription regulation</keyword>
<dbReference type="GO" id="GO:0003677">
    <property type="term" value="F:DNA binding"/>
    <property type="evidence" value="ECO:0007669"/>
    <property type="project" value="UniProtKB-KW"/>
</dbReference>
<dbReference type="OrthoDB" id="9791143at2"/>
<dbReference type="AlphaFoldDB" id="A0A2S8F6C6"/>
<proteinExistence type="predicted"/>
<dbReference type="PANTHER" id="PTHR33204:SF39">
    <property type="entry name" value="TRANSCRIPTIONAL REGULATORY PROTEIN"/>
    <property type="match status" value="1"/>
</dbReference>
<evidence type="ECO:0000313" key="6">
    <source>
        <dbReference type="EMBL" id="PQO27705.1"/>
    </source>
</evidence>
<comment type="caution">
    <text evidence="6">The sequence shown here is derived from an EMBL/GenBank/DDBJ whole genome shotgun (WGS) entry which is preliminary data.</text>
</comment>
<dbReference type="Pfam" id="PF01638">
    <property type="entry name" value="HxlR"/>
    <property type="match status" value="1"/>
</dbReference>
<dbReference type="Proteomes" id="UP000239388">
    <property type="component" value="Unassembled WGS sequence"/>
</dbReference>
<evidence type="ECO:0000256" key="3">
    <source>
        <dbReference type="ARBA" id="ARBA00023163"/>
    </source>
</evidence>
<feature type="domain" description="HTH hxlR-type" evidence="5">
    <location>
        <begin position="23"/>
        <end position="127"/>
    </location>
</feature>
<dbReference type="EMBL" id="PUIB01000027">
    <property type="protein sequence ID" value="PQO27705.1"/>
    <property type="molecule type" value="Genomic_DNA"/>
</dbReference>
<evidence type="ECO:0000256" key="4">
    <source>
        <dbReference type="SAM" id="MobiDB-lite"/>
    </source>
</evidence>
<dbReference type="InterPro" id="IPR002577">
    <property type="entry name" value="HTH_HxlR"/>
</dbReference>
<keyword evidence="3" id="KW-0804">Transcription</keyword>
<reference evidence="6 7" key="1">
    <citation type="submission" date="2018-02" db="EMBL/GenBank/DDBJ databases">
        <title>Comparative genomes isolates from brazilian mangrove.</title>
        <authorList>
            <person name="Araujo J.E."/>
            <person name="Taketani R.G."/>
            <person name="Silva M.C.P."/>
            <person name="Loureco M.V."/>
            <person name="Andreote F.D."/>
        </authorList>
    </citation>
    <scope>NUCLEOTIDE SEQUENCE [LARGE SCALE GENOMIC DNA]</scope>
    <source>
        <strain evidence="6 7">NAP PRIS-MGV</strain>
    </source>
</reference>
<evidence type="ECO:0000256" key="2">
    <source>
        <dbReference type="ARBA" id="ARBA00023125"/>
    </source>
</evidence>
<organism evidence="6 7">
    <name type="scientific">Blastopirellula marina</name>
    <dbReference type="NCBI Taxonomy" id="124"/>
    <lineage>
        <taxon>Bacteria</taxon>
        <taxon>Pseudomonadati</taxon>
        <taxon>Planctomycetota</taxon>
        <taxon>Planctomycetia</taxon>
        <taxon>Pirellulales</taxon>
        <taxon>Pirellulaceae</taxon>
        <taxon>Blastopirellula</taxon>
    </lineage>
</organism>
<dbReference type="Gene3D" id="1.10.10.10">
    <property type="entry name" value="Winged helix-like DNA-binding domain superfamily/Winged helix DNA-binding domain"/>
    <property type="match status" value="1"/>
</dbReference>